<evidence type="ECO:0000313" key="1">
    <source>
        <dbReference type="EMBL" id="MFC4335900.1"/>
    </source>
</evidence>
<dbReference type="Proteomes" id="UP001595823">
    <property type="component" value="Unassembled WGS sequence"/>
</dbReference>
<organism evidence="1 2">
    <name type="scientific">Salininema proteolyticum</name>
    <dbReference type="NCBI Taxonomy" id="1607685"/>
    <lineage>
        <taxon>Bacteria</taxon>
        <taxon>Bacillati</taxon>
        <taxon>Actinomycetota</taxon>
        <taxon>Actinomycetes</taxon>
        <taxon>Glycomycetales</taxon>
        <taxon>Glycomycetaceae</taxon>
        <taxon>Salininema</taxon>
    </lineage>
</organism>
<name>A0ABV8TZR1_9ACTN</name>
<dbReference type="EMBL" id="JBHSDK010000015">
    <property type="protein sequence ID" value="MFC4335900.1"/>
    <property type="molecule type" value="Genomic_DNA"/>
</dbReference>
<reference evidence="2" key="1">
    <citation type="journal article" date="2019" name="Int. J. Syst. Evol. Microbiol.">
        <title>The Global Catalogue of Microorganisms (GCM) 10K type strain sequencing project: providing services to taxonomists for standard genome sequencing and annotation.</title>
        <authorList>
            <consortium name="The Broad Institute Genomics Platform"/>
            <consortium name="The Broad Institute Genome Sequencing Center for Infectious Disease"/>
            <person name="Wu L."/>
            <person name="Ma J."/>
        </authorList>
    </citation>
    <scope>NUCLEOTIDE SEQUENCE [LARGE SCALE GENOMIC DNA]</scope>
    <source>
        <strain evidence="2">IBRC-M 10908</strain>
    </source>
</reference>
<dbReference type="RefSeq" id="WP_380621216.1">
    <property type="nucleotide sequence ID" value="NZ_JBHSDK010000015.1"/>
</dbReference>
<evidence type="ECO:0000313" key="2">
    <source>
        <dbReference type="Proteomes" id="UP001595823"/>
    </source>
</evidence>
<accession>A0ABV8TZR1</accession>
<protein>
    <submittedName>
        <fullName evidence="1">Uncharacterized protein</fullName>
    </submittedName>
</protein>
<keyword evidence="2" id="KW-1185">Reference proteome</keyword>
<gene>
    <name evidence="1" type="ORF">ACFPET_11870</name>
</gene>
<proteinExistence type="predicted"/>
<sequence length="115" mass="12959">MSTSENQTANNRPMYFRGESVVGVFTAEDGRDYTITLPDMEGRNANVWRTDSAYRDSAKALAMMLRHLRVGEDGRVQADTHFNRRYYSDPEGRALGERIAHDALACVDEQNSARG</sequence>
<comment type="caution">
    <text evidence="1">The sequence shown here is derived from an EMBL/GenBank/DDBJ whole genome shotgun (WGS) entry which is preliminary data.</text>
</comment>